<evidence type="ECO:0000256" key="8">
    <source>
        <dbReference type="SAM" id="Phobius"/>
    </source>
</evidence>
<evidence type="ECO:0000256" key="6">
    <source>
        <dbReference type="ARBA" id="ARBA00022989"/>
    </source>
</evidence>
<reference evidence="9 10" key="1">
    <citation type="submission" date="2024-04" db="EMBL/GenBank/DDBJ databases">
        <title>Novel genus in family Flammeovirgaceae.</title>
        <authorList>
            <person name="Nguyen T.H."/>
            <person name="Vuong T.Q."/>
            <person name="Le H."/>
            <person name="Kim S.-G."/>
        </authorList>
    </citation>
    <scope>NUCLEOTIDE SEQUENCE [LARGE SCALE GENOMIC DNA]</scope>
    <source>
        <strain evidence="9 10">JCM 23209</strain>
    </source>
</reference>
<accession>A0AAW9S3M8</accession>
<evidence type="ECO:0000256" key="4">
    <source>
        <dbReference type="ARBA" id="ARBA00022475"/>
    </source>
</evidence>
<evidence type="ECO:0000313" key="9">
    <source>
        <dbReference type="EMBL" id="MEN7546350.1"/>
    </source>
</evidence>
<dbReference type="GO" id="GO:0022857">
    <property type="term" value="F:transmembrane transporter activity"/>
    <property type="evidence" value="ECO:0007669"/>
    <property type="project" value="InterPro"/>
</dbReference>
<evidence type="ECO:0000256" key="7">
    <source>
        <dbReference type="ARBA" id="ARBA00023136"/>
    </source>
</evidence>
<dbReference type="EMBL" id="JBDKWZ010000001">
    <property type="protein sequence ID" value="MEN7546350.1"/>
    <property type="molecule type" value="Genomic_DNA"/>
</dbReference>
<feature type="transmembrane region" description="Helical" evidence="8">
    <location>
        <begin position="76"/>
        <end position="97"/>
    </location>
</feature>
<feature type="transmembrane region" description="Helical" evidence="8">
    <location>
        <begin position="143"/>
        <end position="166"/>
    </location>
</feature>
<dbReference type="GO" id="GO:0005886">
    <property type="term" value="C:plasma membrane"/>
    <property type="evidence" value="ECO:0007669"/>
    <property type="project" value="UniProtKB-SubCell"/>
</dbReference>
<dbReference type="GO" id="GO:0033214">
    <property type="term" value="P:siderophore-iron import into cell"/>
    <property type="evidence" value="ECO:0007669"/>
    <property type="project" value="TreeGrafter"/>
</dbReference>
<comment type="subcellular location">
    <subcellularLocation>
        <location evidence="1">Cell membrane</location>
        <topology evidence="1">Multi-pass membrane protein</topology>
    </subcellularLocation>
</comment>
<dbReference type="InterPro" id="IPR037294">
    <property type="entry name" value="ABC_BtuC-like"/>
</dbReference>
<gene>
    <name evidence="9" type="ORF">AAG747_00430</name>
</gene>
<protein>
    <submittedName>
        <fullName evidence="9">Iron ABC transporter permease</fullName>
    </submittedName>
</protein>
<organism evidence="9 10">
    <name type="scientific">Rapidithrix thailandica</name>
    <dbReference type="NCBI Taxonomy" id="413964"/>
    <lineage>
        <taxon>Bacteria</taxon>
        <taxon>Pseudomonadati</taxon>
        <taxon>Bacteroidota</taxon>
        <taxon>Cytophagia</taxon>
        <taxon>Cytophagales</taxon>
        <taxon>Flammeovirgaceae</taxon>
        <taxon>Rapidithrix</taxon>
    </lineage>
</organism>
<evidence type="ECO:0000256" key="3">
    <source>
        <dbReference type="ARBA" id="ARBA00022448"/>
    </source>
</evidence>
<dbReference type="Gene3D" id="1.10.3470.10">
    <property type="entry name" value="ABC transporter involved in vitamin B12 uptake, BtuC"/>
    <property type="match status" value="1"/>
</dbReference>
<dbReference type="AlphaFoldDB" id="A0AAW9S3M8"/>
<keyword evidence="5 8" id="KW-0812">Transmembrane</keyword>
<feature type="transmembrane region" description="Helical" evidence="8">
    <location>
        <begin position="218"/>
        <end position="239"/>
    </location>
</feature>
<dbReference type="SUPFAM" id="SSF81345">
    <property type="entry name" value="ABC transporter involved in vitamin B12 uptake, BtuC"/>
    <property type="match status" value="1"/>
</dbReference>
<dbReference type="InterPro" id="IPR000522">
    <property type="entry name" value="ABC_transptr_permease_BtuC"/>
</dbReference>
<keyword evidence="7 8" id="KW-0472">Membrane</keyword>
<dbReference type="CDD" id="cd06550">
    <property type="entry name" value="TM_ABC_iron-siderophores_like"/>
    <property type="match status" value="1"/>
</dbReference>
<feature type="transmembrane region" description="Helical" evidence="8">
    <location>
        <begin position="330"/>
        <end position="351"/>
    </location>
</feature>
<keyword evidence="4" id="KW-1003">Cell membrane</keyword>
<dbReference type="PANTHER" id="PTHR30472:SF41">
    <property type="entry name" value="TRANSPORT SYSTEM PERMEASE PROTEIN"/>
    <property type="match status" value="1"/>
</dbReference>
<keyword evidence="6 8" id="KW-1133">Transmembrane helix</keyword>
<dbReference type="PANTHER" id="PTHR30472">
    <property type="entry name" value="FERRIC ENTEROBACTIN TRANSPORT SYSTEM PERMEASE PROTEIN"/>
    <property type="match status" value="1"/>
</dbReference>
<dbReference type="RefSeq" id="WP_346819138.1">
    <property type="nucleotide sequence ID" value="NZ_JBDKWZ010000001.1"/>
</dbReference>
<feature type="transmembrane region" description="Helical" evidence="8">
    <location>
        <begin position="20"/>
        <end position="40"/>
    </location>
</feature>
<feature type="transmembrane region" description="Helical" evidence="8">
    <location>
        <begin position="259"/>
        <end position="291"/>
    </location>
</feature>
<evidence type="ECO:0000256" key="2">
    <source>
        <dbReference type="ARBA" id="ARBA00007935"/>
    </source>
</evidence>
<evidence type="ECO:0000256" key="1">
    <source>
        <dbReference type="ARBA" id="ARBA00004651"/>
    </source>
</evidence>
<comment type="similarity">
    <text evidence="2">Belongs to the binding-protein-dependent transport system permease family. FecCD subfamily.</text>
</comment>
<dbReference type="Proteomes" id="UP001403385">
    <property type="component" value="Unassembled WGS sequence"/>
</dbReference>
<dbReference type="Pfam" id="PF01032">
    <property type="entry name" value="FecCD"/>
    <property type="match status" value="1"/>
</dbReference>
<feature type="transmembrane region" description="Helical" evidence="8">
    <location>
        <begin position="172"/>
        <end position="193"/>
    </location>
</feature>
<sequence length="358" mass="37884">MQISTEHRVVQTPSSRGRQLLWITGFFVLSLGLFLGDLLLGSVKIPITEALRVLGGVDIENQIWENILLKIRLPKALTAVFAGGALSVAGLQMQTLFRNPLAGPSVLGITAGASLGVALVMLGAGNIASVYSLKHLGLTESWLLAGAAFAGASLVMLVILAVASVIRDNVVLLIVGLMVGNITISLVAVWQYFSNPEEIKDYVLWTFGSVEGVTGDQLIVLGLAVLVGLVLAFLASKPLNMLLLGENYARSLGLGVRQIRFWVILCVSLLAGSVTGFCGPIGFIGIAVPHLTRALLNSSDHRLIIPGACFLGIAIMLACDIIAHVPGSSITLPMNAITALIGSPVVIWVIMKRRKLQQ</sequence>
<name>A0AAW9S3M8_9BACT</name>
<feature type="transmembrane region" description="Helical" evidence="8">
    <location>
        <begin position="109"/>
        <end position="131"/>
    </location>
</feature>
<evidence type="ECO:0000256" key="5">
    <source>
        <dbReference type="ARBA" id="ARBA00022692"/>
    </source>
</evidence>
<feature type="transmembrane region" description="Helical" evidence="8">
    <location>
        <begin position="303"/>
        <end position="324"/>
    </location>
</feature>
<keyword evidence="3" id="KW-0813">Transport</keyword>
<proteinExistence type="inferred from homology"/>
<evidence type="ECO:0000313" key="10">
    <source>
        <dbReference type="Proteomes" id="UP001403385"/>
    </source>
</evidence>
<keyword evidence="10" id="KW-1185">Reference proteome</keyword>
<comment type="caution">
    <text evidence="9">The sequence shown here is derived from an EMBL/GenBank/DDBJ whole genome shotgun (WGS) entry which is preliminary data.</text>
</comment>